<evidence type="ECO:0000313" key="1">
    <source>
        <dbReference type="EMBL" id="KAF0737749.1"/>
    </source>
</evidence>
<gene>
    <name evidence="1" type="ORF">Ae201684_006243</name>
</gene>
<reference evidence="1 2" key="1">
    <citation type="submission" date="2019-07" db="EMBL/GenBank/DDBJ databases">
        <title>Genomics analysis of Aphanomyces spp. identifies a new class of oomycete effector associated with host adaptation.</title>
        <authorList>
            <person name="Gaulin E."/>
        </authorList>
    </citation>
    <scope>NUCLEOTIDE SEQUENCE [LARGE SCALE GENOMIC DNA]</scope>
    <source>
        <strain evidence="1 2">ATCC 201684</strain>
    </source>
</reference>
<dbReference type="AlphaFoldDB" id="A0A6G0XC72"/>
<evidence type="ECO:0000313" key="2">
    <source>
        <dbReference type="Proteomes" id="UP000481153"/>
    </source>
</evidence>
<dbReference type="Proteomes" id="UP000481153">
    <property type="component" value="Unassembled WGS sequence"/>
</dbReference>
<sequence length="618" mass="70737">MSRELSFARTTCECKEPLFSYKYLRCFPHCCPIHSYGNFCSASIDLVASNVDHAMHDVYAFARFQGAQEHVFQPDEIVPATMFLSSLRTPGDLKGEWLPSSSSAYNQSKKEMIFRLNENNSLGWHYGWVGSSTQAHRACLHYLVGYVVRHVSPNDTSKFQIVMSTASPPFIIMSYRRACYYCQKHRANAITNAKTECECEGEFNYKRSLTNYSSMNLNLAQSNENSTNPLTMERHLTILYAFLSMPSVHFFASQLQTLENRILKSLLQPMGASMTFNAYQRRSMPFPTSIVRPGVVLFGPVNTDLESLKAFCVDMAMSALTFGSLQQIAKFFSDNTVHLFERDSLYEAYIDWVRQTHRSMSTRLLPLSMTMGQLVSHLIVAATQISELKPVQGFLQHLDDSTDEHSLGFNYFVAQLREVFMAEETKPIAPLSLSERWMYDKTISTMYEESVPPSLDFSLATMFRCLTMAYSFQMYTDSHILWLKSDLNAFNTVWSEFYLDYEPRVFRVFPNGESSMVHLSGLYHGDYVGHLNLHDNSLVLELFSWPTSPSLRYALRVTILFQRVKEHVMELSITVARSEVGGTIDFSLLSATERYAEYNRDKEVVLASFAISYNRIKS</sequence>
<proteinExistence type="predicted"/>
<organism evidence="1 2">
    <name type="scientific">Aphanomyces euteiches</name>
    <dbReference type="NCBI Taxonomy" id="100861"/>
    <lineage>
        <taxon>Eukaryota</taxon>
        <taxon>Sar</taxon>
        <taxon>Stramenopiles</taxon>
        <taxon>Oomycota</taxon>
        <taxon>Saprolegniomycetes</taxon>
        <taxon>Saprolegniales</taxon>
        <taxon>Verrucalvaceae</taxon>
        <taxon>Aphanomyces</taxon>
    </lineage>
</organism>
<dbReference type="VEuPathDB" id="FungiDB:AeMF1_012798"/>
<accession>A0A6G0XC72</accession>
<keyword evidence="2" id="KW-1185">Reference proteome</keyword>
<protein>
    <submittedName>
        <fullName evidence="1">Uncharacterized protein</fullName>
    </submittedName>
</protein>
<name>A0A6G0XC72_9STRA</name>
<dbReference type="EMBL" id="VJMJ01000081">
    <property type="protein sequence ID" value="KAF0737749.1"/>
    <property type="molecule type" value="Genomic_DNA"/>
</dbReference>
<comment type="caution">
    <text evidence="1">The sequence shown here is derived from an EMBL/GenBank/DDBJ whole genome shotgun (WGS) entry which is preliminary data.</text>
</comment>